<keyword evidence="1" id="KW-0472">Membrane</keyword>
<evidence type="ECO:0000313" key="2">
    <source>
        <dbReference type="EMBL" id="KAK7019543.1"/>
    </source>
</evidence>
<feature type="transmembrane region" description="Helical" evidence="1">
    <location>
        <begin position="14"/>
        <end position="36"/>
    </location>
</feature>
<proteinExistence type="predicted"/>
<sequence>MALFSALQWFLEPVHFSIIALLAAIALLATFSAFLSMRRLALFESRAIGKGHDMEAQFEKIPSCMELVSLLQPEVLVAPGVPVHAVSQPSLAPPSVAPGSPFPTVASPPRHSRHHSQPTPASMAHMIMIRHVRAFFLSLSPPFVPAVFRLYVIKNFVPTCLSRTFLRYLLFYRPRLNQTWYLSASRP</sequence>
<dbReference type="EMBL" id="JAWWNJ010000043">
    <property type="protein sequence ID" value="KAK7019543.1"/>
    <property type="molecule type" value="Genomic_DNA"/>
</dbReference>
<dbReference type="Proteomes" id="UP001362999">
    <property type="component" value="Unassembled WGS sequence"/>
</dbReference>
<keyword evidence="1" id="KW-0812">Transmembrane</keyword>
<organism evidence="2 3">
    <name type="scientific">Favolaschia claudopus</name>
    <dbReference type="NCBI Taxonomy" id="2862362"/>
    <lineage>
        <taxon>Eukaryota</taxon>
        <taxon>Fungi</taxon>
        <taxon>Dikarya</taxon>
        <taxon>Basidiomycota</taxon>
        <taxon>Agaricomycotina</taxon>
        <taxon>Agaricomycetes</taxon>
        <taxon>Agaricomycetidae</taxon>
        <taxon>Agaricales</taxon>
        <taxon>Marasmiineae</taxon>
        <taxon>Mycenaceae</taxon>
        <taxon>Favolaschia</taxon>
    </lineage>
</organism>
<evidence type="ECO:0000256" key="1">
    <source>
        <dbReference type="SAM" id="Phobius"/>
    </source>
</evidence>
<comment type="caution">
    <text evidence="2">The sequence shown here is derived from an EMBL/GenBank/DDBJ whole genome shotgun (WGS) entry which is preliminary data.</text>
</comment>
<accession>A0AAW0B333</accession>
<name>A0AAW0B333_9AGAR</name>
<gene>
    <name evidence="2" type="ORF">R3P38DRAFT_1251174</name>
</gene>
<feature type="transmembrane region" description="Helical" evidence="1">
    <location>
        <begin position="132"/>
        <end position="152"/>
    </location>
</feature>
<protein>
    <recommendedName>
        <fullName evidence="4">ATP synthase F0 subunit 8</fullName>
    </recommendedName>
</protein>
<evidence type="ECO:0000313" key="3">
    <source>
        <dbReference type="Proteomes" id="UP001362999"/>
    </source>
</evidence>
<dbReference type="AlphaFoldDB" id="A0AAW0B333"/>
<keyword evidence="3" id="KW-1185">Reference proteome</keyword>
<reference evidence="2 3" key="1">
    <citation type="journal article" date="2024" name="J Genomics">
        <title>Draft genome sequencing and assembly of Favolaschia claudopus CIRM-BRFM 2984 isolated from oak limbs.</title>
        <authorList>
            <person name="Navarro D."/>
            <person name="Drula E."/>
            <person name="Chaduli D."/>
            <person name="Cazenave R."/>
            <person name="Ahrendt S."/>
            <person name="Wang J."/>
            <person name="Lipzen A."/>
            <person name="Daum C."/>
            <person name="Barry K."/>
            <person name="Grigoriev I.V."/>
            <person name="Favel A."/>
            <person name="Rosso M.N."/>
            <person name="Martin F."/>
        </authorList>
    </citation>
    <scope>NUCLEOTIDE SEQUENCE [LARGE SCALE GENOMIC DNA]</scope>
    <source>
        <strain evidence="2 3">CIRM-BRFM 2984</strain>
    </source>
</reference>
<evidence type="ECO:0008006" key="4">
    <source>
        <dbReference type="Google" id="ProtNLM"/>
    </source>
</evidence>
<keyword evidence="1" id="KW-1133">Transmembrane helix</keyword>